<evidence type="ECO:0000256" key="1">
    <source>
        <dbReference type="SAM" id="SignalP"/>
    </source>
</evidence>
<reference evidence="3 4" key="1">
    <citation type="submission" date="2018-08" db="EMBL/GenBank/DDBJ databases">
        <title>Genomic investigation of the strawberry pathogen Phytophthora fragariae indicates pathogenicity is determined by transcriptional variation in three key races.</title>
        <authorList>
            <person name="Adams T.M."/>
            <person name="Armitage A.D."/>
            <person name="Sobczyk M.K."/>
            <person name="Bates H.J."/>
            <person name="Dunwell J.M."/>
            <person name="Nellist C.F."/>
            <person name="Harrison R.J."/>
        </authorList>
    </citation>
    <scope>NUCLEOTIDE SEQUENCE [LARGE SCALE GENOMIC DNA]</scope>
    <source>
        <strain evidence="2 5">SCRP324</strain>
        <strain evidence="3 4">SCRP333</strain>
    </source>
</reference>
<comment type="caution">
    <text evidence="3">The sequence shown here is derived from an EMBL/GenBank/DDBJ whole genome shotgun (WGS) entry which is preliminary data.</text>
</comment>
<dbReference type="Proteomes" id="UP000435112">
    <property type="component" value="Unassembled WGS sequence"/>
</dbReference>
<protein>
    <recommendedName>
        <fullName evidence="6">Pectate lyase</fullName>
    </recommendedName>
</protein>
<feature type="chain" id="PRO_5036167050" description="Pectate lyase" evidence="1">
    <location>
        <begin position="28"/>
        <end position="72"/>
    </location>
</feature>
<dbReference type="Proteomes" id="UP000434957">
    <property type="component" value="Unassembled WGS sequence"/>
</dbReference>
<dbReference type="EMBL" id="QXFT01006119">
    <property type="protein sequence ID" value="KAE9270040.1"/>
    <property type="molecule type" value="Genomic_DNA"/>
</dbReference>
<gene>
    <name evidence="2" type="ORF">PR002_g28966</name>
    <name evidence="3" type="ORF">PR003_g30961</name>
</gene>
<accession>A0A6A4BFE3</accession>
<evidence type="ECO:0000313" key="3">
    <source>
        <dbReference type="EMBL" id="KAE9270040.1"/>
    </source>
</evidence>
<keyword evidence="4" id="KW-1185">Reference proteome</keyword>
<evidence type="ECO:0000313" key="4">
    <source>
        <dbReference type="Proteomes" id="UP000434957"/>
    </source>
</evidence>
<name>A0A6A4BFE3_9STRA</name>
<evidence type="ECO:0000313" key="2">
    <source>
        <dbReference type="EMBL" id="KAE8964475.1"/>
    </source>
</evidence>
<dbReference type="AlphaFoldDB" id="A0A6A4BFE3"/>
<keyword evidence="1" id="KW-0732">Signal</keyword>
<evidence type="ECO:0000313" key="5">
    <source>
        <dbReference type="Proteomes" id="UP000435112"/>
    </source>
</evidence>
<evidence type="ECO:0008006" key="6">
    <source>
        <dbReference type="Google" id="ProtNLM"/>
    </source>
</evidence>
<feature type="signal peptide" evidence="1">
    <location>
        <begin position="1"/>
        <end position="27"/>
    </location>
</feature>
<sequence length="72" mass="7820">MTGGLHRVDQVFVQGFIILVHVKAAVAASYTQICSELHNSTIARGNSPRTSMVLAEDYNNGVHDRCCFAAVK</sequence>
<proteinExistence type="predicted"/>
<organism evidence="3 4">
    <name type="scientific">Phytophthora rubi</name>
    <dbReference type="NCBI Taxonomy" id="129364"/>
    <lineage>
        <taxon>Eukaryota</taxon>
        <taxon>Sar</taxon>
        <taxon>Stramenopiles</taxon>
        <taxon>Oomycota</taxon>
        <taxon>Peronosporomycetes</taxon>
        <taxon>Peronosporales</taxon>
        <taxon>Peronosporaceae</taxon>
        <taxon>Phytophthora</taxon>
    </lineage>
</organism>
<dbReference type="EMBL" id="QXFU01005412">
    <property type="protein sequence ID" value="KAE8964475.1"/>
    <property type="molecule type" value="Genomic_DNA"/>
</dbReference>